<reference evidence="1 2" key="2">
    <citation type="submission" date="2007-11" db="EMBL/GenBank/DDBJ databases">
        <authorList>
            <person name="Fulton L."/>
            <person name="Clifton S."/>
            <person name="Fulton B."/>
            <person name="Xu J."/>
            <person name="Minx P."/>
            <person name="Pepin K.H."/>
            <person name="Johnson M."/>
            <person name="Thiruvilangam P."/>
            <person name="Bhonagiri V."/>
            <person name="Nash W.E."/>
            <person name="Mardis E.R."/>
            <person name="Wilson R.K."/>
        </authorList>
    </citation>
    <scope>NUCLEOTIDE SEQUENCE [LARGE SCALE GENOMIC DNA]</scope>
    <source>
        <strain evidence="1 2">ATCC 43183</strain>
    </source>
</reference>
<gene>
    <name evidence="1" type="ORF">BACSTE_03774</name>
</gene>
<evidence type="ECO:0000313" key="1">
    <source>
        <dbReference type="EMBL" id="EDS13593.1"/>
    </source>
</evidence>
<evidence type="ECO:0000313" key="2">
    <source>
        <dbReference type="Proteomes" id="UP000004713"/>
    </source>
</evidence>
<comment type="caution">
    <text evidence="1">The sequence shown here is derived from an EMBL/GenBank/DDBJ whole genome shotgun (WGS) entry which is preliminary data.</text>
</comment>
<proteinExistence type="predicted"/>
<dbReference type="InterPro" id="IPR015943">
    <property type="entry name" value="WD40/YVTN_repeat-like_dom_sf"/>
</dbReference>
<dbReference type="RefSeq" id="WP_005658285.1">
    <property type="nucleotide sequence ID" value="NZ_CP102262.1"/>
</dbReference>
<sequence>MEERTDMEGAYRWDAVSCQWMPLLDWISLDESNLQGVESIAIDPQNP</sequence>
<dbReference type="Gene3D" id="2.130.10.10">
    <property type="entry name" value="YVTN repeat-like/Quinoprotein amine dehydrogenase"/>
    <property type="match status" value="1"/>
</dbReference>
<dbReference type="AlphaFoldDB" id="B0NW91"/>
<organism evidence="1 2">
    <name type="scientific">Bacteroides stercoris ATCC 43183</name>
    <dbReference type="NCBI Taxonomy" id="449673"/>
    <lineage>
        <taxon>Bacteria</taxon>
        <taxon>Pseudomonadati</taxon>
        <taxon>Bacteroidota</taxon>
        <taxon>Bacteroidia</taxon>
        <taxon>Bacteroidales</taxon>
        <taxon>Bacteroidaceae</taxon>
        <taxon>Bacteroides</taxon>
    </lineage>
</organism>
<accession>B0NW91</accession>
<dbReference type="EMBL" id="ABFZ02000023">
    <property type="protein sequence ID" value="EDS13593.1"/>
    <property type="molecule type" value="Genomic_DNA"/>
</dbReference>
<dbReference type="Proteomes" id="UP000004713">
    <property type="component" value="Unassembled WGS sequence"/>
</dbReference>
<dbReference type="CAZy" id="GH74">
    <property type="family name" value="Glycoside Hydrolase Family 74"/>
</dbReference>
<dbReference type="eggNOG" id="COG4447">
    <property type="taxonomic scope" value="Bacteria"/>
</dbReference>
<reference evidence="1 2" key="1">
    <citation type="submission" date="2007-11" db="EMBL/GenBank/DDBJ databases">
        <title>Draft genome sequence of Bacteroides stercoris(ATCC 43183).</title>
        <authorList>
            <person name="Sudarsanam P."/>
            <person name="Ley R."/>
            <person name="Guruge J."/>
            <person name="Turnbaugh P.J."/>
            <person name="Mahowald M."/>
            <person name="Liep D."/>
            <person name="Gordon J."/>
        </authorList>
    </citation>
    <scope>NUCLEOTIDE SEQUENCE [LARGE SCALE GENOMIC DNA]</scope>
    <source>
        <strain evidence="1 2">ATCC 43183</strain>
    </source>
</reference>
<protein>
    <submittedName>
        <fullName evidence="1">Uncharacterized protein</fullName>
    </submittedName>
</protein>
<name>B0NW91_BACSE</name>
<dbReference type="HOGENOM" id="CLU_3164860_0_0_10"/>
<dbReference type="GeneID" id="75107518"/>